<dbReference type="InterPro" id="IPR038695">
    <property type="entry name" value="Saro_0823-like_sf"/>
</dbReference>
<organism evidence="2 3">
    <name type="scientific">Caenispirillum bisanense</name>
    <dbReference type="NCBI Taxonomy" id="414052"/>
    <lineage>
        <taxon>Bacteria</taxon>
        <taxon>Pseudomonadati</taxon>
        <taxon>Pseudomonadota</taxon>
        <taxon>Alphaproteobacteria</taxon>
        <taxon>Rhodospirillales</taxon>
        <taxon>Novispirillaceae</taxon>
        <taxon>Caenispirillum</taxon>
    </lineage>
</organism>
<protein>
    <recommendedName>
        <fullName evidence="4">DUF192 domain-containing protein</fullName>
    </recommendedName>
</protein>
<dbReference type="Pfam" id="PF02643">
    <property type="entry name" value="DUF192"/>
    <property type="match status" value="1"/>
</dbReference>
<evidence type="ECO:0008006" key="4">
    <source>
        <dbReference type="Google" id="ProtNLM"/>
    </source>
</evidence>
<dbReference type="PANTHER" id="PTHR37953">
    <property type="entry name" value="UPF0127 PROTEIN MJ1496"/>
    <property type="match status" value="1"/>
</dbReference>
<accession>A0A286GME7</accession>
<evidence type="ECO:0000256" key="1">
    <source>
        <dbReference type="SAM" id="SignalP"/>
    </source>
</evidence>
<dbReference type="EMBL" id="OCNJ01000006">
    <property type="protein sequence ID" value="SOD96680.1"/>
    <property type="molecule type" value="Genomic_DNA"/>
</dbReference>
<dbReference type="Gene3D" id="2.60.120.1140">
    <property type="entry name" value="Protein of unknown function DUF192"/>
    <property type="match status" value="1"/>
</dbReference>
<evidence type="ECO:0000313" key="2">
    <source>
        <dbReference type="EMBL" id="SOD96680.1"/>
    </source>
</evidence>
<proteinExistence type="predicted"/>
<dbReference type="PANTHER" id="PTHR37953:SF1">
    <property type="entry name" value="UPF0127 PROTEIN MJ1496"/>
    <property type="match status" value="1"/>
</dbReference>
<dbReference type="OrthoDB" id="9808290at2"/>
<gene>
    <name evidence="2" type="ORF">SAMN05421508_10638</name>
</gene>
<dbReference type="InterPro" id="IPR003795">
    <property type="entry name" value="DUF192"/>
</dbReference>
<name>A0A286GME7_9PROT</name>
<evidence type="ECO:0000313" key="3">
    <source>
        <dbReference type="Proteomes" id="UP000219621"/>
    </source>
</evidence>
<keyword evidence="3" id="KW-1185">Reference proteome</keyword>
<dbReference type="RefSeq" id="WP_097279822.1">
    <property type="nucleotide sequence ID" value="NZ_OCNJ01000006.1"/>
</dbReference>
<reference evidence="2 3" key="1">
    <citation type="submission" date="2017-09" db="EMBL/GenBank/DDBJ databases">
        <authorList>
            <person name="Ehlers B."/>
            <person name="Leendertz F.H."/>
        </authorList>
    </citation>
    <scope>NUCLEOTIDE SEQUENCE [LARGE SCALE GENOMIC DNA]</scope>
    <source>
        <strain evidence="2 3">USBA 140</strain>
    </source>
</reference>
<feature type="signal peptide" evidence="1">
    <location>
        <begin position="1"/>
        <end position="22"/>
    </location>
</feature>
<dbReference type="Proteomes" id="UP000219621">
    <property type="component" value="Unassembled WGS sequence"/>
</dbReference>
<feature type="chain" id="PRO_5012086581" description="DUF192 domain-containing protein" evidence="1">
    <location>
        <begin position="23"/>
        <end position="161"/>
    </location>
</feature>
<keyword evidence="1" id="KW-0732">Signal</keyword>
<sequence>MRRRLLPLALAAMLAAAAPAAAGQPEPQSLPTEPVVVLTHKGAVTFTAEVADDHAERAIGLMFRTDLAPHRGMLFDYKEPQAAFMWMKNTLIPLDMLFIAPDGVILHVERNAQPGDLTARGTQKKVRGVLELPAGTAEELGIVPGMIVQHRIFGNPPPRGG</sequence>
<dbReference type="AlphaFoldDB" id="A0A286GME7"/>